<feature type="signal peptide" evidence="1">
    <location>
        <begin position="1"/>
        <end position="17"/>
    </location>
</feature>
<proteinExistence type="predicted"/>
<accession>A0A285X5K3</accession>
<dbReference type="RefSeq" id="WP_143544510.1">
    <property type="nucleotide sequence ID" value="NZ_OCMF01000002.1"/>
</dbReference>
<dbReference type="AlphaFoldDB" id="A0A285X5K3"/>
<organism evidence="2 3">
    <name type="scientific">Salinimicrobium sediminis</name>
    <dbReference type="NCBI Taxonomy" id="1343891"/>
    <lineage>
        <taxon>Bacteria</taxon>
        <taxon>Pseudomonadati</taxon>
        <taxon>Bacteroidota</taxon>
        <taxon>Flavobacteriia</taxon>
        <taxon>Flavobacteriales</taxon>
        <taxon>Flavobacteriaceae</taxon>
        <taxon>Salinimicrobium</taxon>
    </lineage>
</organism>
<dbReference type="Proteomes" id="UP000219193">
    <property type="component" value="Unassembled WGS sequence"/>
</dbReference>
<protein>
    <recommendedName>
        <fullName evidence="4">Lipoprotein</fullName>
    </recommendedName>
</protein>
<name>A0A285X5K3_9FLAO</name>
<dbReference type="PROSITE" id="PS51257">
    <property type="entry name" value="PROKAR_LIPOPROTEIN"/>
    <property type="match status" value="1"/>
</dbReference>
<evidence type="ECO:0000256" key="1">
    <source>
        <dbReference type="SAM" id="SignalP"/>
    </source>
</evidence>
<evidence type="ECO:0000313" key="2">
    <source>
        <dbReference type="EMBL" id="SOC80548.1"/>
    </source>
</evidence>
<dbReference type="OrthoDB" id="823957at2"/>
<feature type="chain" id="PRO_5012244898" description="Lipoprotein" evidence="1">
    <location>
        <begin position="18"/>
        <end position="252"/>
    </location>
</feature>
<dbReference type="EMBL" id="OCMF01000002">
    <property type="protein sequence ID" value="SOC80548.1"/>
    <property type="molecule type" value="Genomic_DNA"/>
</dbReference>
<gene>
    <name evidence="2" type="ORF">SAMN06296241_2100</name>
</gene>
<evidence type="ECO:0008006" key="4">
    <source>
        <dbReference type="Google" id="ProtNLM"/>
    </source>
</evidence>
<keyword evidence="1" id="KW-0732">Signal</keyword>
<sequence length="252" mass="28073">MKRIYLLFMAVALAACSAEPVENEGVTALDANLETKSDNKATMQDVGESFDVPDLICAGEEATFTFNFSDKPGNTNLKVQLFGDDPETEEVEEWYNIFNEQFGGGGPENFNYTFEEAGEYLVRYQIGGGGFTELSVAVVNCGCEESFTYVDNGDMTYTFTYAPEEDMTAAELVFTFAQGTEVSGLETWYNNGKAQTWHLEENLTACQIYTWTVELKANCPGNTIENNVWTDFKVNDVSKKANPEDKFIQPCN</sequence>
<evidence type="ECO:0000313" key="3">
    <source>
        <dbReference type="Proteomes" id="UP000219193"/>
    </source>
</evidence>
<reference evidence="3" key="1">
    <citation type="submission" date="2017-09" db="EMBL/GenBank/DDBJ databases">
        <authorList>
            <person name="Varghese N."/>
            <person name="Submissions S."/>
        </authorList>
    </citation>
    <scope>NUCLEOTIDE SEQUENCE [LARGE SCALE GENOMIC DNA]</scope>
    <source>
        <strain evidence="3">CGMCC 1.12641</strain>
    </source>
</reference>
<keyword evidence="3" id="KW-1185">Reference proteome</keyword>